<dbReference type="OrthoDB" id="2331100at2759"/>
<dbReference type="Proteomes" id="UP000283269">
    <property type="component" value="Unassembled WGS sequence"/>
</dbReference>
<proteinExistence type="predicted"/>
<dbReference type="InterPro" id="IPR052953">
    <property type="entry name" value="Ser-rich/MCO-related"/>
</dbReference>
<keyword evidence="2" id="KW-0812">Transmembrane</keyword>
<evidence type="ECO:0000256" key="2">
    <source>
        <dbReference type="SAM" id="Phobius"/>
    </source>
</evidence>
<dbReference type="PROSITE" id="PS51257">
    <property type="entry name" value="PROKAR_LIPOPROTEIN"/>
    <property type="match status" value="1"/>
</dbReference>
<feature type="region of interest" description="Disordered" evidence="1">
    <location>
        <begin position="147"/>
        <end position="177"/>
    </location>
</feature>
<comment type="caution">
    <text evidence="4">The sequence shown here is derived from an EMBL/GenBank/DDBJ whole genome shotgun (WGS) entry which is preliminary data.</text>
</comment>
<feature type="transmembrane region" description="Helical" evidence="2">
    <location>
        <begin position="183"/>
        <end position="201"/>
    </location>
</feature>
<keyword evidence="5" id="KW-1185">Reference proteome</keyword>
<feature type="chain" id="PRO_5019017061" description="Phytocyanin domain-containing protein" evidence="3">
    <location>
        <begin position="17"/>
        <end position="203"/>
    </location>
</feature>
<dbReference type="Gene3D" id="2.60.40.420">
    <property type="entry name" value="Cupredoxins - blue copper proteins"/>
    <property type="match status" value="1"/>
</dbReference>
<dbReference type="SUPFAM" id="SSF49503">
    <property type="entry name" value="Cupredoxins"/>
    <property type="match status" value="1"/>
</dbReference>
<evidence type="ECO:0000256" key="3">
    <source>
        <dbReference type="SAM" id="SignalP"/>
    </source>
</evidence>
<evidence type="ECO:0000313" key="5">
    <source>
        <dbReference type="Proteomes" id="UP000283269"/>
    </source>
</evidence>
<keyword evidence="3" id="KW-0732">Signal</keyword>
<dbReference type="InParanoid" id="A0A409X9G0"/>
<dbReference type="EMBL" id="NHYD01002281">
    <property type="protein sequence ID" value="PPQ87443.1"/>
    <property type="molecule type" value="Genomic_DNA"/>
</dbReference>
<sequence length="203" mass="20755">MRSALLFVALAASACAKTIVITVGGNTTSDPGAVFNPQTVVADTGDVVLFNFTQGNHTVTQSTFPSPCTAVHFTNSTINGFDTSFRDTRNGTAITDFTLTITDNTTTIWFFDWNTCPEGGVGGINLNGSSLETLAGITRNAIRLNGTGASSSSSSASRTGSSTGSSSSPTTSPSNNTSSANRAVVLGLFGVVPALAMLLVLSL</sequence>
<dbReference type="AlphaFoldDB" id="A0A409X9G0"/>
<protein>
    <recommendedName>
        <fullName evidence="6">Phytocyanin domain-containing protein</fullName>
    </recommendedName>
</protein>
<dbReference type="InterPro" id="IPR008972">
    <property type="entry name" value="Cupredoxin"/>
</dbReference>
<keyword evidence="2" id="KW-1133">Transmembrane helix</keyword>
<name>A0A409X9G0_PSICY</name>
<evidence type="ECO:0008006" key="6">
    <source>
        <dbReference type="Google" id="ProtNLM"/>
    </source>
</evidence>
<reference evidence="4 5" key="1">
    <citation type="journal article" date="2018" name="Evol. Lett.">
        <title>Horizontal gene cluster transfer increased hallucinogenic mushroom diversity.</title>
        <authorList>
            <person name="Reynolds H.T."/>
            <person name="Vijayakumar V."/>
            <person name="Gluck-Thaler E."/>
            <person name="Korotkin H.B."/>
            <person name="Matheny P.B."/>
            <person name="Slot J.C."/>
        </authorList>
    </citation>
    <scope>NUCLEOTIDE SEQUENCE [LARGE SCALE GENOMIC DNA]</scope>
    <source>
        <strain evidence="4 5">2631</strain>
    </source>
</reference>
<organism evidence="4 5">
    <name type="scientific">Psilocybe cyanescens</name>
    <dbReference type="NCBI Taxonomy" id="93625"/>
    <lineage>
        <taxon>Eukaryota</taxon>
        <taxon>Fungi</taxon>
        <taxon>Dikarya</taxon>
        <taxon>Basidiomycota</taxon>
        <taxon>Agaricomycotina</taxon>
        <taxon>Agaricomycetes</taxon>
        <taxon>Agaricomycetidae</taxon>
        <taxon>Agaricales</taxon>
        <taxon>Agaricineae</taxon>
        <taxon>Strophariaceae</taxon>
        <taxon>Psilocybe</taxon>
    </lineage>
</organism>
<feature type="signal peptide" evidence="3">
    <location>
        <begin position="1"/>
        <end position="16"/>
    </location>
</feature>
<accession>A0A409X9G0</accession>
<gene>
    <name evidence="4" type="ORF">CVT25_008179</name>
</gene>
<dbReference type="PANTHER" id="PTHR34883:SF15">
    <property type="entry name" value="EXTRACELLULAR SERINE-RICH PROTEIN"/>
    <property type="match status" value="1"/>
</dbReference>
<evidence type="ECO:0000313" key="4">
    <source>
        <dbReference type="EMBL" id="PPQ87443.1"/>
    </source>
</evidence>
<keyword evidence="2" id="KW-0472">Membrane</keyword>
<dbReference type="PANTHER" id="PTHR34883">
    <property type="entry name" value="SERINE-RICH PROTEIN, PUTATIVE-RELATED-RELATED"/>
    <property type="match status" value="1"/>
</dbReference>
<evidence type="ECO:0000256" key="1">
    <source>
        <dbReference type="SAM" id="MobiDB-lite"/>
    </source>
</evidence>